<dbReference type="EMBL" id="VJNC01000020">
    <property type="protein sequence ID" value="TSE18919.1"/>
    <property type="molecule type" value="Genomic_DNA"/>
</dbReference>
<dbReference type="RefSeq" id="WP_132963569.1">
    <property type="nucleotide sequence ID" value="NZ_SMAH01000020.1"/>
</dbReference>
<organism evidence="2 4">
    <name type="scientific">Tepidimonas ignava</name>
    <dbReference type="NCBI Taxonomy" id="114249"/>
    <lineage>
        <taxon>Bacteria</taxon>
        <taxon>Pseudomonadati</taxon>
        <taxon>Pseudomonadota</taxon>
        <taxon>Betaproteobacteria</taxon>
        <taxon>Burkholderiales</taxon>
        <taxon>Tepidimonas</taxon>
    </lineage>
</organism>
<evidence type="ECO:0000313" key="4">
    <source>
        <dbReference type="Proteomes" id="UP000295536"/>
    </source>
</evidence>
<keyword evidence="5" id="KW-1185">Reference proteome</keyword>
<proteinExistence type="predicted"/>
<name>A0A4R3L399_9BURK</name>
<dbReference type="EMBL" id="SMAH01000020">
    <property type="protein sequence ID" value="TCS94093.1"/>
    <property type="molecule type" value="Genomic_DNA"/>
</dbReference>
<evidence type="ECO:0000313" key="3">
    <source>
        <dbReference type="EMBL" id="TSE18919.1"/>
    </source>
</evidence>
<dbReference type="OrthoDB" id="5526813at2"/>
<gene>
    <name evidence="2" type="ORF">EDC36_12015</name>
    <name evidence="3" type="ORF">Tigna_02366</name>
</gene>
<evidence type="ECO:0000313" key="5">
    <source>
        <dbReference type="Proteomes" id="UP000315577"/>
    </source>
</evidence>
<dbReference type="Pfam" id="PF07120">
    <property type="entry name" value="DUF1376"/>
    <property type="match status" value="1"/>
</dbReference>
<dbReference type="AlphaFoldDB" id="A0A4R3L399"/>
<feature type="region of interest" description="Disordered" evidence="1">
    <location>
        <begin position="97"/>
        <end position="151"/>
    </location>
</feature>
<dbReference type="InterPro" id="IPR010781">
    <property type="entry name" value="DUF1376"/>
</dbReference>
<dbReference type="Proteomes" id="UP000295536">
    <property type="component" value="Unassembled WGS sequence"/>
</dbReference>
<reference evidence="2 4" key="1">
    <citation type="submission" date="2019-03" db="EMBL/GenBank/DDBJ databases">
        <title>Genomic Encyclopedia of Type Strains, Phase IV (KMG-IV): sequencing the most valuable type-strain genomes for metagenomic binning, comparative biology and taxonomic classification.</title>
        <authorList>
            <person name="Goeker M."/>
        </authorList>
    </citation>
    <scope>NUCLEOTIDE SEQUENCE [LARGE SCALE GENOMIC DNA]</scope>
    <source>
        <strain evidence="2 4">DSM 12034</strain>
    </source>
</reference>
<reference evidence="3 5" key="2">
    <citation type="submission" date="2019-07" db="EMBL/GenBank/DDBJ databases">
        <title>Tepidimonas ignava SPS-1037 draft genome.</title>
        <authorList>
            <person name="Da Costa M.S."/>
            <person name="Froufe H.J.C."/>
            <person name="Egas C."/>
            <person name="Albuquerque L."/>
        </authorList>
    </citation>
    <scope>NUCLEOTIDE SEQUENCE [LARGE SCALE GENOMIC DNA]</scope>
    <source>
        <strain evidence="3 5">SPS-1037</strain>
    </source>
</reference>
<dbReference type="Proteomes" id="UP000315577">
    <property type="component" value="Unassembled WGS sequence"/>
</dbReference>
<comment type="caution">
    <text evidence="2">The sequence shown here is derived from an EMBL/GenBank/DDBJ whole genome shotgun (WGS) entry which is preliminary data.</text>
</comment>
<protein>
    <submittedName>
        <fullName evidence="2">Uncharacterized protein YdaU (DUF1376 family)</fullName>
    </submittedName>
</protein>
<sequence length="318" mass="35465">MKYFQLNIGDYAQATAHLTWLEEAAYWRLLRRYYADERALPADIQAVQRMVGARTRWEKQAVETVLREFFTLEDDGWHHKRCDAEIERYRAKQEKARASVSKRWGARADGKPASGNSESTCDLTHSQNASRLESESRKSLISQDQGDTNVSQTQYQPITNNQEPRTNIVGTPTSLLTEGGGGVGEGAHRAQRATRSQRGTQAAVEPPTDVEPQVWSDWLAVRKAKRAGPVTQTVMAALRREADKAGITLQEAVAACCEAGWQGFKAEWYDRRCRPSPLAEGVLHRPLAAHPYRSGFKSARQSLIEGAAAAIFEDATHV</sequence>
<evidence type="ECO:0000256" key="1">
    <source>
        <dbReference type="SAM" id="MobiDB-lite"/>
    </source>
</evidence>
<feature type="compositionally biased region" description="Polar residues" evidence="1">
    <location>
        <begin position="139"/>
        <end position="151"/>
    </location>
</feature>
<evidence type="ECO:0000313" key="2">
    <source>
        <dbReference type="EMBL" id="TCS94093.1"/>
    </source>
</evidence>
<accession>A0A4R3L399</accession>
<feature type="compositionally biased region" description="Polar residues" evidence="1">
    <location>
        <begin position="114"/>
        <end position="131"/>
    </location>
</feature>